<feature type="region of interest" description="Disordered" evidence="1">
    <location>
        <begin position="50"/>
        <end position="168"/>
    </location>
</feature>
<organism evidence="2">
    <name type="scientific">Rhizorhabdus wittichii (strain DC-6 / KACC 16600)</name>
    <name type="common">Sphingomonas wittichii</name>
    <dbReference type="NCBI Taxonomy" id="1283312"/>
    <lineage>
        <taxon>Bacteria</taxon>
        <taxon>Pseudomonadati</taxon>
        <taxon>Pseudomonadota</taxon>
        <taxon>Alphaproteobacteria</taxon>
        <taxon>Sphingomonadales</taxon>
        <taxon>Sphingomonadaceae</taxon>
        <taxon>Rhizorhabdus</taxon>
    </lineage>
</organism>
<feature type="compositionally biased region" description="Low complexity" evidence="1">
    <location>
        <begin position="109"/>
        <end position="145"/>
    </location>
</feature>
<name>A0A059WLZ2_RHIWD</name>
<protein>
    <submittedName>
        <fullName evidence="2">Uncharacterized protein</fullName>
    </submittedName>
</protein>
<evidence type="ECO:0000313" key="2">
    <source>
        <dbReference type="EMBL" id="AIA08938.1"/>
    </source>
</evidence>
<reference evidence="2" key="2">
    <citation type="submission" date="2014-02" db="EMBL/GenBank/DDBJ databases">
        <authorList>
            <person name="Qing C."/>
            <person name="Jian H."/>
        </authorList>
    </citation>
    <scope>NUCLEOTIDE SEQUENCE</scope>
    <source>
        <strain evidence="2">DC-6</strain>
    </source>
</reference>
<dbReference type="AlphaFoldDB" id="A0A059WLZ2"/>
<dbReference type="EMBL" id="KJ461679">
    <property type="protein sequence ID" value="AIA08938.1"/>
    <property type="molecule type" value="Genomic_DNA"/>
</dbReference>
<proteinExistence type="predicted"/>
<reference evidence="2" key="1">
    <citation type="journal article" date="2014" name="Appl. Environ. Microbiol.">
        <title>Novel three-component Rieske non-heme iron oxygenase system catalyzing the N-dealkylation of chloroacetanilide herbicides in sphingomonads DC-6 and DC-2.</title>
        <authorList>
            <person name="Chen Q."/>
            <person name="Wang C.H."/>
            <person name="Deng S.K."/>
            <person name="Wu Y.D."/>
            <person name="Li Y."/>
            <person name="Yao L."/>
            <person name="Jiang J.D."/>
            <person name="Yan X."/>
            <person name="He J."/>
            <person name="Li S.P."/>
        </authorList>
    </citation>
    <scope>NUCLEOTIDE SEQUENCE</scope>
    <source>
        <strain evidence="2">DC-6</strain>
    </source>
</reference>
<feature type="compositionally biased region" description="Basic and acidic residues" evidence="1">
    <location>
        <begin position="59"/>
        <end position="78"/>
    </location>
</feature>
<sequence length="168" mass="17356">MVSGLSSARRLIRPNDFDTSTELTDWGMAILLSGKYGVSGEIARSTCAVRATAEQEQGPLRRREASPVRDRAPDEGARSGRGGATDQSAISGVRRLRPPAPAGSPPNAPSAEESPSPSPPAGAAGASAPGSGGRPSSAATVSVGASRRRVGRDQTMLYEPSSWRKAEM</sequence>
<feature type="compositionally biased region" description="Pro residues" evidence="1">
    <location>
        <begin position="98"/>
        <end position="108"/>
    </location>
</feature>
<evidence type="ECO:0000256" key="1">
    <source>
        <dbReference type="SAM" id="MobiDB-lite"/>
    </source>
</evidence>
<accession>A0A059WLZ2</accession>